<dbReference type="PANTHER" id="PTHR30435">
    <property type="entry name" value="FLAGELLAR PROTEIN"/>
    <property type="match status" value="1"/>
</dbReference>
<name>A0A956SH71_UNCEI</name>
<dbReference type="Pfam" id="PF22692">
    <property type="entry name" value="LlgE_F_G_D1"/>
    <property type="match status" value="1"/>
</dbReference>
<feature type="domain" description="Flagellar basal body rod protein N-terminal" evidence="4">
    <location>
        <begin position="5"/>
        <end position="35"/>
    </location>
</feature>
<dbReference type="InterPro" id="IPR019776">
    <property type="entry name" value="Flagellar_basal_body_rod_CS"/>
</dbReference>
<dbReference type="NCBIfam" id="TIGR03506">
    <property type="entry name" value="FlgEFG_subfam"/>
    <property type="match status" value="1"/>
</dbReference>
<dbReference type="EMBL" id="JAGQHS010000146">
    <property type="protein sequence ID" value="MCA9758138.1"/>
    <property type="molecule type" value="Genomic_DNA"/>
</dbReference>
<comment type="similarity">
    <text evidence="1 2">Belongs to the flagella basal body rod proteins family.</text>
</comment>
<feature type="domain" description="Flagellar hook protein FlgE/F/G-like D1" evidence="6">
    <location>
        <begin position="109"/>
        <end position="173"/>
    </location>
</feature>
<evidence type="ECO:0000259" key="6">
    <source>
        <dbReference type="Pfam" id="PF22692"/>
    </source>
</evidence>
<dbReference type="InterPro" id="IPR010930">
    <property type="entry name" value="Flg_bb/hook_C_dom"/>
</dbReference>
<dbReference type="Pfam" id="PF00460">
    <property type="entry name" value="Flg_bb_rod"/>
    <property type="match status" value="1"/>
</dbReference>
<evidence type="ECO:0000256" key="3">
    <source>
        <dbReference type="SAM" id="MobiDB-lite"/>
    </source>
</evidence>
<keyword evidence="7" id="KW-0969">Cilium</keyword>
<organism evidence="7 8">
    <name type="scientific">Eiseniibacteriota bacterium</name>
    <dbReference type="NCBI Taxonomy" id="2212470"/>
    <lineage>
        <taxon>Bacteria</taxon>
        <taxon>Candidatus Eiseniibacteriota</taxon>
    </lineage>
</organism>
<evidence type="ECO:0000256" key="1">
    <source>
        <dbReference type="ARBA" id="ARBA00009677"/>
    </source>
</evidence>
<proteinExistence type="inferred from homology"/>
<dbReference type="InterPro" id="IPR037925">
    <property type="entry name" value="FlgE/F/G-like"/>
</dbReference>
<protein>
    <submittedName>
        <fullName evidence="7">Flagellar basal-body rod protein FlgF</fullName>
    </submittedName>
</protein>
<reference evidence="7" key="2">
    <citation type="journal article" date="2021" name="Microbiome">
        <title>Successional dynamics and alternative stable states in a saline activated sludge microbial community over 9 years.</title>
        <authorList>
            <person name="Wang Y."/>
            <person name="Ye J."/>
            <person name="Ju F."/>
            <person name="Liu L."/>
            <person name="Boyd J.A."/>
            <person name="Deng Y."/>
            <person name="Parks D.H."/>
            <person name="Jiang X."/>
            <person name="Yin X."/>
            <person name="Woodcroft B.J."/>
            <person name="Tyson G.W."/>
            <person name="Hugenholtz P."/>
            <person name="Polz M.F."/>
            <person name="Zhang T."/>
        </authorList>
    </citation>
    <scope>NUCLEOTIDE SEQUENCE</scope>
    <source>
        <strain evidence="7">HKST-UBA02</strain>
    </source>
</reference>
<keyword evidence="2" id="KW-0975">Bacterial flagellum</keyword>
<dbReference type="InterPro" id="IPR001444">
    <property type="entry name" value="Flag_bb_rod_N"/>
</dbReference>
<dbReference type="InterPro" id="IPR012836">
    <property type="entry name" value="FlgF"/>
</dbReference>
<accession>A0A956SH71</accession>
<dbReference type="Pfam" id="PF06429">
    <property type="entry name" value="Flg_bbr_C"/>
    <property type="match status" value="1"/>
</dbReference>
<dbReference type="PANTHER" id="PTHR30435:SF19">
    <property type="entry name" value="FLAGELLAR BASAL-BODY ROD PROTEIN FLGG"/>
    <property type="match status" value="1"/>
</dbReference>
<dbReference type="InterPro" id="IPR053967">
    <property type="entry name" value="LlgE_F_G-like_D1"/>
</dbReference>
<evidence type="ECO:0000256" key="2">
    <source>
        <dbReference type="RuleBase" id="RU362116"/>
    </source>
</evidence>
<dbReference type="Proteomes" id="UP000739538">
    <property type="component" value="Unassembled WGS sequence"/>
</dbReference>
<dbReference type="PROSITE" id="PS00588">
    <property type="entry name" value="FLAGELLA_BB_ROD"/>
    <property type="match status" value="1"/>
</dbReference>
<evidence type="ECO:0000313" key="8">
    <source>
        <dbReference type="Proteomes" id="UP000739538"/>
    </source>
</evidence>
<evidence type="ECO:0000313" key="7">
    <source>
        <dbReference type="EMBL" id="MCA9758138.1"/>
    </source>
</evidence>
<feature type="domain" description="Flagellar basal-body/hook protein C-terminal" evidence="5">
    <location>
        <begin position="216"/>
        <end position="258"/>
    </location>
</feature>
<dbReference type="AlphaFoldDB" id="A0A956SH71"/>
<comment type="subcellular location">
    <subcellularLocation>
        <location evidence="2">Bacterial flagellum basal body</location>
    </subcellularLocation>
</comment>
<sequence length="263" mass="26684">MNRGIRVSAAALTPLARAQEILANNLANVSTTGFREDRVGFERLLATTAQPGTGGANAGVQPGGAAPTGAGATGGPNAAGALGAAPALGRKVDLEAGALDTTGGPLDLAIVGPGFFTVQTPDGPAYTRDGSFSLDAEGQLIHRSGNPLMGEGGPITLAAGSVFEVDTDGTVRVDGEAQGRLQVVSFTDPTTLRHAGRGLLASDVPGEPLETARVVQGSLESSNVDPVGTMVEMMTVLRSFEANHNALMTQDQTLAQLVRWAST</sequence>
<dbReference type="SUPFAM" id="SSF117143">
    <property type="entry name" value="Flagellar hook protein flgE"/>
    <property type="match status" value="1"/>
</dbReference>
<reference evidence="7" key="1">
    <citation type="submission" date="2020-04" db="EMBL/GenBank/DDBJ databases">
        <authorList>
            <person name="Zhang T."/>
        </authorList>
    </citation>
    <scope>NUCLEOTIDE SEQUENCE</scope>
    <source>
        <strain evidence="7">HKST-UBA02</strain>
    </source>
</reference>
<comment type="caution">
    <text evidence="7">The sequence shown here is derived from an EMBL/GenBank/DDBJ whole genome shotgun (WGS) entry which is preliminary data.</text>
</comment>
<dbReference type="NCBIfam" id="TIGR02490">
    <property type="entry name" value="flgF"/>
    <property type="match status" value="1"/>
</dbReference>
<dbReference type="GO" id="GO:0030694">
    <property type="term" value="C:bacterial-type flagellum basal body, rod"/>
    <property type="evidence" value="ECO:0007669"/>
    <property type="project" value="InterPro"/>
</dbReference>
<evidence type="ECO:0000259" key="4">
    <source>
        <dbReference type="Pfam" id="PF00460"/>
    </source>
</evidence>
<evidence type="ECO:0000259" key="5">
    <source>
        <dbReference type="Pfam" id="PF06429"/>
    </source>
</evidence>
<gene>
    <name evidence="7" type="primary">flgF</name>
    <name evidence="7" type="ORF">KDA27_20255</name>
</gene>
<dbReference type="InterPro" id="IPR020013">
    <property type="entry name" value="Flagellar_FlgE/F/G"/>
</dbReference>
<keyword evidence="7" id="KW-0966">Cell projection</keyword>
<feature type="compositionally biased region" description="Low complexity" evidence="3">
    <location>
        <begin position="63"/>
        <end position="72"/>
    </location>
</feature>
<keyword evidence="7" id="KW-0282">Flagellum</keyword>
<dbReference type="GO" id="GO:0071978">
    <property type="term" value="P:bacterial-type flagellum-dependent swarming motility"/>
    <property type="evidence" value="ECO:0007669"/>
    <property type="project" value="TreeGrafter"/>
</dbReference>
<feature type="region of interest" description="Disordered" evidence="3">
    <location>
        <begin position="50"/>
        <end position="72"/>
    </location>
</feature>